<keyword evidence="5 6" id="KW-0472">Membrane</keyword>
<dbReference type="Pfam" id="PF03706">
    <property type="entry name" value="LPG_synthase_TM"/>
    <property type="match status" value="1"/>
</dbReference>
<feature type="transmembrane region" description="Helical" evidence="6">
    <location>
        <begin position="71"/>
        <end position="89"/>
    </location>
</feature>
<feature type="transmembrane region" description="Helical" evidence="6">
    <location>
        <begin position="323"/>
        <end position="349"/>
    </location>
</feature>
<name>A0A2U0U7N9_9BACT</name>
<feature type="transmembrane region" description="Helical" evidence="6">
    <location>
        <begin position="247"/>
        <end position="266"/>
    </location>
</feature>
<dbReference type="Proteomes" id="UP000245870">
    <property type="component" value="Unassembled WGS sequence"/>
</dbReference>
<evidence type="ECO:0000256" key="2">
    <source>
        <dbReference type="ARBA" id="ARBA00022475"/>
    </source>
</evidence>
<sequence>MPNSAPDKKKKSFLLRFYLICRIFVNRMEMRKAINDISKITLSLCLGGAILYWMYRNFDFNRVSHVLTHEMNWWWMLLSFPFGILAQAFRGWRWRQTLQPLGEQPRGVVLVSSIFISYAVSLIVPRIGEFARCGTLRRWDKVSFPKALGTVVTERAIDSLLLLVIIALTLLSQFAVFDKFFQKTGTRFDEMLAGFTSTGWMVTVACALAVLALLYMLARKLSIYKKVVEMLKGLMQGVMSVREVRNVPLFVFFTLAIWASYFLHYYLTFFCFESTTSLGLDCAIVTFVVGSLAVVVPTPNGAGPWHFAVKTMLILYGVTANDALFFVLIVHSVQTLLVVLLGLCGWLTLSFTPKKL</sequence>
<evidence type="ECO:0000313" key="7">
    <source>
        <dbReference type="EMBL" id="PVX53643.1"/>
    </source>
</evidence>
<feature type="transmembrane region" description="Helical" evidence="6">
    <location>
        <begin position="37"/>
        <end position="55"/>
    </location>
</feature>
<evidence type="ECO:0000256" key="3">
    <source>
        <dbReference type="ARBA" id="ARBA00022692"/>
    </source>
</evidence>
<organism evidence="7 8">
    <name type="scientific">Hallella colorans</name>
    <dbReference type="NCBI Taxonomy" id="1703337"/>
    <lineage>
        <taxon>Bacteria</taxon>
        <taxon>Pseudomonadati</taxon>
        <taxon>Bacteroidota</taxon>
        <taxon>Bacteroidia</taxon>
        <taxon>Bacteroidales</taxon>
        <taxon>Prevotellaceae</taxon>
        <taxon>Hallella</taxon>
    </lineage>
</organism>
<feature type="transmembrane region" description="Helical" evidence="6">
    <location>
        <begin position="198"/>
        <end position="218"/>
    </location>
</feature>
<dbReference type="GO" id="GO:0005886">
    <property type="term" value="C:plasma membrane"/>
    <property type="evidence" value="ECO:0007669"/>
    <property type="project" value="UniProtKB-SubCell"/>
</dbReference>
<feature type="transmembrane region" description="Helical" evidence="6">
    <location>
        <begin position="278"/>
        <end position="296"/>
    </location>
</feature>
<keyword evidence="4 6" id="KW-1133">Transmembrane helix</keyword>
<evidence type="ECO:0008006" key="9">
    <source>
        <dbReference type="Google" id="ProtNLM"/>
    </source>
</evidence>
<evidence type="ECO:0000313" key="8">
    <source>
        <dbReference type="Proteomes" id="UP000245870"/>
    </source>
</evidence>
<reference evidence="7 8" key="1">
    <citation type="submission" date="2018-05" db="EMBL/GenBank/DDBJ databases">
        <title>Genomic Encyclopedia of Type Strains, Phase IV (KMG-IV): sequencing the most valuable type-strain genomes for metagenomic binning, comparative biology and taxonomic classification.</title>
        <authorList>
            <person name="Goeker M."/>
        </authorList>
    </citation>
    <scope>NUCLEOTIDE SEQUENCE [LARGE SCALE GENOMIC DNA]</scope>
    <source>
        <strain evidence="7 8">DSM 100333</strain>
    </source>
</reference>
<evidence type="ECO:0000256" key="4">
    <source>
        <dbReference type="ARBA" id="ARBA00022989"/>
    </source>
</evidence>
<keyword evidence="8" id="KW-1185">Reference proteome</keyword>
<dbReference type="InterPro" id="IPR022791">
    <property type="entry name" value="L-PG_synthase/AglD"/>
</dbReference>
<dbReference type="EMBL" id="QENY01000010">
    <property type="protein sequence ID" value="PVX53643.1"/>
    <property type="molecule type" value="Genomic_DNA"/>
</dbReference>
<dbReference type="PANTHER" id="PTHR39087">
    <property type="entry name" value="UPF0104 MEMBRANE PROTEIN MJ1595"/>
    <property type="match status" value="1"/>
</dbReference>
<dbReference type="PANTHER" id="PTHR39087:SF2">
    <property type="entry name" value="UPF0104 MEMBRANE PROTEIN MJ1595"/>
    <property type="match status" value="1"/>
</dbReference>
<gene>
    <name evidence="7" type="ORF">C7379_11068</name>
</gene>
<feature type="transmembrane region" description="Helical" evidence="6">
    <location>
        <begin position="159"/>
        <end position="177"/>
    </location>
</feature>
<evidence type="ECO:0000256" key="5">
    <source>
        <dbReference type="ARBA" id="ARBA00023136"/>
    </source>
</evidence>
<dbReference type="NCBIfam" id="TIGR00374">
    <property type="entry name" value="flippase-like domain"/>
    <property type="match status" value="1"/>
</dbReference>
<dbReference type="AlphaFoldDB" id="A0A2U0U7N9"/>
<comment type="subcellular location">
    <subcellularLocation>
        <location evidence="1">Cell membrane</location>
        <topology evidence="1">Multi-pass membrane protein</topology>
    </subcellularLocation>
</comment>
<keyword evidence="2" id="KW-1003">Cell membrane</keyword>
<evidence type="ECO:0000256" key="1">
    <source>
        <dbReference type="ARBA" id="ARBA00004651"/>
    </source>
</evidence>
<evidence type="ECO:0000256" key="6">
    <source>
        <dbReference type="SAM" id="Phobius"/>
    </source>
</evidence>
<comment type="caution">
    <text evidence="7">The sequence shown here is derived from an EMBL/GenBank/DDBJ whole genome shotgun (WGS) entry which is preliminary data.</text>
</comment>
<proteinExistence type="predicted"/>
<keyword evidence="3 6" id="KW-0812">Transmembrane</keyword>
<accession>A0A2U0U7N9</accession>
<protein>
    <recommendedName>
        <fullName evidence="9">Dolichol-P-glucose synthetase</fullName>
    </recommendedName>
</protein>